<protein>
    <submittedName>
        <fullName evidence="2">Uncharacterized protein</fullName>
    </submittedName>
</protein>
<feature type="non-terminal residue" evidence="2">
    <location>
        <position position="1"/>
    </location>
</feature>
<proteinExistence type="predicted"/>
<dbReference type="EMBL" id="KQ102641">
    <property type="protein sequence ID" value="KMS93452.1"/>
    <property type="molecule type" value="Genomic_DNA"/>
</dbReference>
<keyword evidence="3" id="KW-1185">Reference proteome</keyword>
<feature type="non-terminal residue" evidence="2">
    <location>
        <position position="155"/>
    </location>
</feature>
<gene>
    <name evidence="2" type="ORF">BVRB_031340</name>
</gene>
<feature type="compositionally biased region" description="Basic and acidic residues" evidence="1">
    <location>
        <begin position="15"/>
        <end position="36"/>
    </location>
</feature>
<dbReference type="Gramene" id="KMS93452">
    <property type="protein sequence ID" value="KMS93452"/>
    <property type="gene ID" value="BVRB_031340"/>
</dbReference>
<reference evidence="2 3" key="1">
    <citation type="journal article" date="2014" name="Nature">
        <title>The genome of the recently domesticated crop plant sugar beet (Beta vulgaris).</title>
        <authorList>
            <person name="Dohm J.C."/>
            <person name="Minoche A.E."/>
            <person name="Holtgrawe D."/>
            <person name="Capella-Gutierrez S."/>
            <person name="Zakrzewski F."/>
            <person name="Tafer H."/>
            <person name="Rupp O."/>
            <person name="Sorensen T.R."/>
            <person name="Stracke R."/>
            <person name="Reinhardt R."/>
            <person name="Goesmann A."/>
            <person name="Kraft T."/>
            <person name="Schulz B."/>
            <person name="Stadler P.F."/>
            <person name="Schmidt T."/>
            <person name="Gabaldon T."/>
            <person name="Lehrach H."/>
            <person name="Weisshaar B."/>
            <person name="Himmelbauer H."/>
        </authorList>
    </citation>
    <scope>NUCLEOTIDE SEQUENCE [LARGE SCALE GENOMIC DNA]</scope>
    <source>
        <tissue evidence="2">Taproot</tissue>
    </source>
</reference>
<name>A0A0J8B0M2_BETVV</name>
<organism evidence="2 3">
    <name type="scientific">Beta vulgaris subsp. vulgaris</name>
    <name type="common">Beet</name>
    <dbReference type="NCBI Taxonomy" id="3555"/>
    <lineage>
        <taxon>Eukaryota</taxon>
        <taxon>Viridiplantae</taxon>
        <taxon>Streptophyta</taxon>
        <taxon>Embryophyta</taxon>
        <taxon>Tracheophyta</taxon>
        <taxon>Spermatophyta</taxon>
        <taxon>Magnoliopsida</taxon>
        <taxon>eudicotyledons</taxon>
        <taxon>Gunneridae</taxon>
        <taxon>Pentapetalae</taxon>
        <taxon>Caryophyllales</taxon>
        <taxon>Chenopodiaceae</taxon>
        <taxon>Betoideae</taxon>
        <taxon>Beta</taxon>
    </lineage>
</organism>
<feature type="region of interest" description="Disordered" evidence="1">
    <location>
        <begin position="1"/>
        <end position="50"/>
    </location>
</feature>
<evidence type="ECO:0000313" key="2">
    <source>
        <dbReference type="EMBL" id="KMS93452.1"/>
    </source>
</evidence>
<dbReference type="AlphaFoldDB" id="A0A0J8B0M2"/>
<sequence>PVPAPEPLLGVQVDENVHQDAEKPEDGPHRQSRDSDDAVGAEFSSNRRPGRRFEAMPAVVVQADAPSRYAGNSRAELSVWYEEAKDFRERRSQLGEYVTWRSLISPEKLIYIAYYGFPGEEYEVSLLTDAVLQRWIHTELRQEADHVYLIQAAMA</sequence>
<evidence type="ECO:0000313" key="3">
    <source>
        <dbReference type="Proteomes" id="UP000035740"/>
    </source>
</evidence>
<dbReference type="Proteomes" id="UP000035740">
    <property type="component" value="Unassembled WGS sequence"/>
</dbReference>
<evidence type="ECO:0000256" key="1">
    <source>
        <dbReference type="SAM" id="MobiDB-lite"/>
    </source>
</evidence>
<accession>A0A0J8B0M2</accession>